<dbReference type="PANTHER" id="PTHR11786:SF0">
    <property type="entry name" value="ARYLAMINE N-ACETYLTRANSFERASE 4-RELATED"/>
    <property type="match status" value="1"/>
</dbReference>
<dbReference type="Pfam" id="PF00797">
    <property type="entry name" value="Acetyltransf_2"/>
    <property type="match status" value="1"/>
</dbReference>
<evidence type="ECO:0000313" key="3">
    <source>
        <dbReference type="EMBL" id="SAK57263.1"/>
    </source>
</evidence>
<dbReference type="AlphaFoldDB" id="A0A158AHK4"/>
<comment type="caution">
    <text evidence="3">The sequence shown here is derived from an EMBL/GenBank/DDBJ whole genome shotgun (WGS) entry which is preliminary data.</text>
</comment>
<dbReference type="Gene3D" id="2.40.128.150">
    <property type="entry name" value="Cysteine proteinases"/>
    <property type="match status" value="1"/>
</dbReference>
<dbReference type="PRINTS" id="PR01543">
    <property type="entry name" value="ANATRNSFRASE"/>
</dbReference>
<dbReference type="Gene3D" id="3.30.2140.10">
    <property type="entry name" value="Arylamine N-acetyltransferase"/>
    <property type="match status" value="1"/>
</dbReference>
<dbReference type="GO" id="GO:0016407">
    <property type="term" value="F:acetyltransferase activity"/>
    <property type="evidence" value="ECO:0007669"/>
    <property type="project" value="InterPro"/>
</dbReference>
<dbReference type="EMBL" id="FCOA02000006">
    <property type="protein sequence ID" value="SAK57263.1"/>
    <property type="molecule type" value="Genomic_DNA"/>
</dbReference>
<evidence type="ECO:0000313" key="4">
    <source>
        <dbReference type="Proteomes" id="UP000054851"/>
    </source>
</evidence>
<dbReference type="SUPFAM" id="SSF54001">
    <property type="entry name" value="Cysteine proteinases"/>
    <property type="match status" value="1"/>
</dbReference>
<sequence>MNAHDTFIDLNAYFARIGFAGPARPEPTLDTLRALHLLHPQAIPFENLDVLLGRPVKLDLASIQHKLVTARRGGYCFEHNRLLRSVLQTLGFRVRSFAGRVLWGREAAEMPGRSHMLLLVDLDEGTWLADVGFGGMTLSAPLALETGLEQITPHGAFRLDDAGGEPRSYVLQALVNGSFTPVYRFDLDPQYDADYEMANHFVSTHPESIFVNNLLAARLAPGKRFGLLNRRLHVHHTHDEGAASESRDLSSVDELRRVLETEIGIRLPEALALDAALARLP</sequence>
<evidence type="ECO:0000256" key="2">
    <source>
        <dbReference type="RuleBase" id="RU003452"/>
    </source>
</evidence>
<protein>
    <submittedName>
        <fullName evidence="3">N-hydroxyarylamine O-acetyltransferase</fullName>
    </submittedName>
</protein>
<comment type="similarity">
    <text evidence="1 2">Belongs to the arylamine N-acetyltransferase family.</text>
</comment>
<dbReference type="OrthoDB" id="7181050at2"/>
<dbReference type="PANTHER" id="PTHR11786">
    <property type="entry name" value="N-HYDROXYARYLAMINE O-ACETYLTRANSFERASE"/>
    <property type="match status" value="1"/>
</dbReference>
<reference evidence="3" key="1">
    <citation type="submission" date="2016-01" db="EMBL/GenBank/DDBJ databases">
        <authorList>
            <person name="Peeters C."/>
        </authorList>
    </citation>
    <scope>NUCLEOTIDE SEQUENCE</scope>
    <source>
        <strain evidence="3">LMG 29322</strain>
    </source>
</reference>
<gene>
    <name evidence="3" type="ORF">AWB79_02375</name>
</gene>
<dbReference type="InterPro" id="IPR001447">
    <property type="entry name" value="Arylamine_N-AcTrfase"/>
</dbReference>
<accession>A0A158AHK4</accession>
<dbReference type="RefSeq" id="WP_061167623.1">
    <property type="nucleotide sequence ID" value="NZ_FCOA02000006.1"/>
</dbReference>
<proteinExistence type="inferred from homology"/>
<dbReference type="InterPro" id="IPR038765">
    <property type="entry name" value="Papain-like_cys_pep_sf"/>
</dbReference>
<evidence type="ECO:0000256" key="1">
    <source>
        <dbReference type="ARBA" id="ARBA00006547"/>
    </source>
</evidence>
<dbReference type="Proteomes" id="UP000054851">
    <property type="component" value="Unassembled WGS sequence"/>
</dbReference>
<organism evidence="3 4">
    <name type="scientific">Caballeronia hypogeia</name>
    <dbReference type="NCBI Taxonomy" id="1777140"/>
    <lineage>
        <taxon>Bacteria</taxon>
        <taxon>Pseudomonadati</taxon>
        <taxon>Pseudomonadota</taxon>
        <taxon>Betaproteobacteria</taxon>
        <taxon>Burkholderiales</taxon>
        <taxon>Burkholderiaceae</taxon>
        <taxon>Caballeronia</taxon>
    </lineage>
</organism>
<name>A0A158AHK4_9BURK</name>
<keyword evidence="4" id="KW-1185">Reference proteome</keyword>
<dbReference type="STRING" id="1777140.AWB79_02375"/>